<name>A0A6J5FK91_9BURK</name>
<dbReference type="AlphaFoldDB" id="A0A6J5FK91"/>
<dbReference type="RefSeq" id="WP_175158506.1">
    <property type="nucleotide sequence ID" value="NZ_CADIKI010000003.1"/>
</dbReference>
<reference evidence="1 2" key="1">
    <citation type="submission" date="2020-04" db="EMBL/GenBank/DDBJ databases">
        <authorList>
            <person name="De Canck E."/>
        </authorList>
    </citation>
    <scope>NUCLEOTIDE SEQUENCE [LARGE SCALE GENOMIC DNA]</scope>
    <source>
        <strain evidence="1 2">LMG 27177</strain>
    </source>
</reference>
<evidence type="ECO:0000313" key="2">
    <source>
        <dbReference type="Proteomes" id="UP000494252"/>
    </source>
</evidence>
<protein>
    <submittedName>
        <fullName evidence="1">Uncharacterized protein</fullName>
    </submittedName>
</protein>
<organism evidence="1 2">
    <name type="scientific">Paraburkholderia fynbosensis</name>
    <dbReference type="NCBI Taxonomy" id="1200993"/>
    <lineage>
        <taxon>Bacteria</taxon>
        <taxon>Pseudomonadati</taxon>
        <taxon>Pseudomonadota</taxon>
        <taxon>Betaproteobacteria</taxon>
        <taxon>Burkholderiales</taxon>
        <taxon>Burkholderiaceae</taxon>
        <taxon>Paraburkholderia</taxon>
    </lineage>
</organism>
<proteinExistence type="predicted"/>
<dbReference type="EMBL" id="CADIKI010000003">
    <property type="protein sequence ID" value="CAB3782073.1"/>
    <property type="molecule type" value="Genomic_DNA"/>
</dbReference>
<accession>A0A6J5FK91</accession>
<sequence>MSFIAYDPLLGAVKLTDIDPTGPGPVNLVNGTGSGRMSFSMESLRGYDPALGGGEFVLAQAGGTIAAGTVCQFNQSIVNGNIVDTAAAWAGTANSGDMVGVAVAALTVGQWGWFQVGGHAIVTCQGAPVAGNPVYWQAAGVVSPTAVAGKQLEGAKFATAPAVTLGQGSNAITLSATQAVLLVNRPSAQGAIT</sequence>
<gene>
    <name evidence="1" type="ORF">LMG27177_01159</name>
</gene>
<evidence type="ECO:0000313" key="1">
    <source>
        <dbReference type="EMBL" id="CAB3782073.1"/>
    </source>
</evidence>
<keyword evidence="2" id="KW-1185">Reference proteome</keyword>
<dbReference type="Proteomes" id="UP000494252">
    <property type="component" value="Unassembled WGS sequence"/>
</dbReference>